<sequence>MNKKVALKYGLISGGLIVASWFITLGFDSTDFAGGEIVGYAIMVAALTAVFMGVKSIRDEKGSLSFKEGFLNGLGITLVASVIYVIGWMIYLPAFAPDFADKYGASQVEMVEQLDISEEEKQKQIEDINEWIETYQQPHVMAAVTFTEIFPVGLIVTLISALILKRK</sequence>
<protein>
    <recommendedName>
        <fullName evidence="4">DUF4199 domain-containing protein</fullName>
    </recommendedName>
</protein>
<evidence type="ECO:0000313" key="3">
    <source>
        <dbReference type="Proteomes" id="UP000198393"/>
    </source>
</evidence>
<organism evidence="2 3">
    <name type="scientific">Ekhidna lutea</name>
    <dbReference type="NCBI Taxonomy" id="447679"/>
    <lineage>
        <taxon>Bacteria</taxon>
        <taxon>Pseudomonadati</taxon>
        <taxon>Bacteroidota</taxon>
        <taxon>Cytophagia</taxon>
        <taxon>Cytophagales</taxon>
        <taxon>Reichenbachiellaceae</taxon>
        <taxon>Ekhidna</taxon>
    </lineage>
</organism>
<dbReference type="Pfam" id="PF13858">
    <property type="entry name" value="DUF4199"/>
    <property type="match status" value="1"/>
</dbReference>
<evidence type="ECO:0008006" key="4">
    <source>
        <dbReference type="Google" id="ProtNLM"/>
    </source>
</evidence>
<reference evidence="2 3" key="1">
    <citation type="submission" date="2017-06" db="EMBL/GenBank/DDBJ databases">
        <authorList>
            <person name="Kim H.J."/>
            <person name="Triplett B.A."/>
        </authorList>
    </citation>
    <scope>NUCLEOTIDE SEQUENCE [LARGE SCALE GENOMIC DNA]</scope>
    <source>
        <strain evidence="2 3">DSM 19307</strain>
    </source>
</reference>
<keyword evidence="1" id="KW-0472">Membrane</keyword>
<keyword evidence="1" id="KW-1133">Transmembrane helix</keyword>
<keyword evidence="3" id="KW-1185">Reference proteome</keyword>
<keyword evidence="1" id="KW-0812">Transmembrane</keyword>
<gene>
    <name evidence="2" type="ORF">SAMN05421640_3260</name>
</gene>
<accession>A0A239LG21</accession>
<dbReference type="AlphaFoldDB" id="A0A239LG21"/>
<dbReference type="InterPro" id="IPR025250">
    <property type="entry name" value="DUF4199"/>
</dbReference>
<evidence type="ECO:0000313" key="2">
    <source>
        <dbReference type="EMBL" id="SNT29607.1"/>
    </source>
</evidence>
<name>A0A239LG21_EKHLU</name>
<dbReference type="RefSeq" id="WP_089357926.1">
    <property type="nucleotide sequence ID" value="NZ_FZPD01000005.1"/>
</dbReference>
<dbReference type="Proteomes" id="UP000198393">
    <property type="component" value="Unassembled WGS sequence"/>
</dbReference>
<feature type="transmembrane region" description="Helical" evidence="1">
    <location>
        <begin position="140"/>
        <end position="164"/>
    </location>
</feature>
<dbReference type="EMBL" id="FZPD01000005">
    <property type="protein sequence ID" value="SNT29607.1"/>
    <property type="molecule type" value="Genomic_DNA"/>
</dbReference>
<evidence type="ECO:0000256" key="1">
    <source>
        <dbReference type="SAM" id="Phobius"/>
    </source>
</evidence>
<feature type="transmembrane region" description="Helical" evidence="1">
    <location>
        <begin position="37"/>
        <end position="57"/>
    </location>
</feature>
<feature type="transmembrane region" description="Helical" evidence="1">
    <location>
        <begin position="69"/>
        <end position="91"/>
    </location>
</feature>
<proteinExistence type="predicted"/>
<dbReference type="OrthoDB" id="6384283at2"/>
<feature type="transmembrane region" description="Helical" evidence="1">
    <location>
        <begin position="7"/>
        <end position="25"/>
    </location>
</feature>